<dbReference type="OrthoDB" id="2503643at2759"/>
<evidence type="ECO:0000256" key="5">
    <source>
        <dbReference type="ARBA" id="ARBA00023136"/>
    </source>
</evidence>
<comment type="function">
    <text evidence="6">Subunit of the oligosaccharyl transferase (OST) complex that catalyzes the initial transfer of a defined glycan (Glc(3)Man(9)GlcNAc(2) in eukaryotes) from the lipid carrier dolichol-pyrophosphate to an asparagine residue within an Asn-X-Ser/Thr consensus motif in nascent polypeptide chains, the first step in protein N-glycosylation. N-glycosylation occurs cotranslationally and the complex associates with the Sec61 complex at the channel-forming translocon complex that mediates protein translocation across the endoplasmic reticulum (ER). All subunits are required for a maximal enzyme activity.</text>
</comment>
<feature type="transmembrane region" description="Helical" evidence="6">
    <location>
        <begin position="62"/>
        <end position="84"/>
    </location>
</feature>
<organism evidence="7 8">
    <name type="scientific">Kockovaella imperatae</name>
    <dbReference type="NCBI Taxonomy" id="4999"/>
    <lineage>
        <taxon>Eukaryota</taxon>
        <taxon>Fungi</taxon>
        <taxon>Dikarya</taxon>
        <taxon>Basidiomycota</taxon>
        <taxon>Agaricomycotina</taxon>
        <taxon>Tremellomycetes</taxon>
        <taxon>Tremellales</taxon>
        <taxon>Cuniculitremaceae</taxon>
        <taxon>Kockovaella</taxon>
    </lineage>
</organism>
<evidence type="ECO:0000256" key="3">
    <source>
        <dbReference type="ARBA" id="ARBA00022692"/>
    </source>
</evidence>
<evidence type="ECO:0000256" key="1">
    <source>
        <dbReference type="ARBA" id="ARBA00004141"/>
    </source>
</evidence>
<evidence type="ECO:0000256" key="6">
    <source>
        <dbReference type="RuleBase" id="RU367008"/>
    </source>
</evidence>
<dbReference type="InterPro" id="IPR007915">
    <property type="entry name" value="TMEM258/Ost5"/>
</dbReference>
<keyword evidence="4 6" id="KW-1133">Transmembrane helix</keyword>
<evidence type="ECO:0000256" key="2">
    <source>
        <dbReference type="ARBA" id="ARBA00009825"/>
    </source>
</evidence>
<dbReference type="GeneID" id="33560854"/>
<keyword evidence="8" id="KW-1185">Reference proteome</keyword>
<dbReference type="GO" id="GO:0006487">
    <property type="term" value="P:protein N-linked glycosylation"/>
    <property type="evidence" value="ECO:0007669"/>
    <property type="project" value="UniProtKB-UniRule"/>
</dbReference>
<gene>
    <name evidence="7" type="ORF">BD324DRAFT_679564</name>
</gene>
<dbReference type="Proteomes" id="UP000193218">
    <property type="component" value="Unassembled WGS sequence"/>
</dbReference>
<dbReference type="RefSeq" id="XP_021872924.1">
    <property type="nucleotide sequence ID" value="XM_022019045.1"/>
</dbReference>
<name>A0A1Y1ULY8_9TREE</name>
<reference evidence="7 8" key="1">
    <citation type="submission" date="2017-03" db="EMBL/GenBank/DDBJ databases">
        <title>Widespread Adenine N6-methylation of Active Genes in Fungi.</title>
        <authorList>
            <consortium name="DOE Joint Genome Institute"/>
            <person name="Mondo S.J."/>
            <person name="Dannebaum R.O."/>
            <person name="Kuo R.C."/>
            <person name="Louie K.B."/>
            <person name="Bewick A.J."/>
            <person name="Labutti K."/>
            <person name="Haridas S."/>
            <person name="Kuo A."/>
            <person name="Salamov A."/>
            <person name="Ahrendt S.R."/>
            <person name="Lau R."/>
            <person name="Bowen B.P."/>
            <person name="Lipzen A."/>
            <person name="Sullivan W."/>
            <person name="Andreopoulos W.B."/>
            <person name="Clum A."/>
            <person name="Lindquist E."/>
            <person name="Daum C."/>
            <person name="Northen T.R."/>
            <person name="Ramamoorthy G."/>
            <person name="Schmitz R.J."/>
            <person name="Gryganskyi A."/>
            <person name="Culley D."/>
            <person name="Magnuson J."/>
            <person name="James T.Y."/>
            <person name="O'Malley M.A."/>
            <person name="Stajich J.E."/>
            <person name="Spatafora J.W."/>
            <person name="Visel A."/>
            <person name="Grigoriev I.V."/>
        </authorList>
    </citation>
    <scope>NUCLEOTIDE SEQUENCE [LARGE SCALE GENOMIC DNA]</scope>
    <source>
        <strain evidence="7 8">NRRL Y-17943</strain>
    </source>
</reference>
<evidence type="ECO:0000313" key="7">
    <source>
        <dbReference type="EMBL" id="ORX39061.1"/>
    </source>
</evidence>
<protein>
    <recommendedName>
        <fullName evidence="6">Dolichyl-diphosphooligosaccharide-protein glycosyltransferase subunit OST5</fullName>
    </recommendedName>
</protein>
<dbReference type="AlphaFoldDB" id="A0A1Y1ULY8"/>
<accession>A0A1Y1ULY8</accession>
<comment type="subunit">
    <text evidence="6">Component of the oligosaccharyltransferase (OST) complex.</text>
</comment>
<feature type="transmembrane region" description="Helical" evidence="6">
    <location>
        <begin position="28"/>
        <end position="50"/>
    </location>
</feature>
<evidence type="ECO:0000256" key="4">
    <source>
        <dbReference type="ARBA" id="ARBA00022989"/>
    </source>
</evidence>
<comment type="subcellular location">
    <subcellularLocation>
        <location evidence="1 6">Membrane</location>
        <topology evidence="1 6">Multi-pass membrane protein</topology>
    </subcellularLocation>
</comment>
<proteinExistence type="inferred from homology"/>
<evidence type="ECO:0000313" key="8">
    <source>
        <dbReference type="Proteomes" id="UP000193218"/>
    </source>
</evidence>
<dbReference type="GO" id="GO:0008250">
    <property type="term" value="C:oligosaccharyltransferase complex"/>
    <property type="evidence" value="ECO:0007669"/>
    <property type="project" value="UniProtKB-UniRule"/>
</dbReference>
<keyword evidence="5 6" id="KW-0472">Membrane</keyword>
<dbReference type="InParanoid" id="A0A1Y1ULY8"/>
<sequence length="85" mass="8937">MSKVDSYASVKSLHASLPPFSPLISVDMLPYIALICISAFFVLTFTFSTLPKSRNPLPELGTGLLASGLAGIGIVALFCTVGVYV</sequence>
<dbReference type="Pfam" id="PF05251">
    <property type="entry name" value="Ost5"/>
    <property type="match status" value="1"/>
</dbReference>
<comment type="similarity">
    <text evidence="2 6">Belongs to the OST5 family.</text>
</comment>
<dbReference type="EMBL" id="NBSH01000003">
    <property type="protein sequence ID" value="ORX39061.1"/>
    <property type="molecule type" value="Genomic_DNA"/>
</dbReference>
<comment type="caution">
    <text evidence="7">The sequence shown here is derived from an EMBL/GenBank/DDBJ whole genome shotgun (WGS) entry which is preliminary data.</text>
</comment>
<dbReference type="STRING" id="4999.A0A1Y1ULY8"/>
<keyword evidence="3 6" id="KW-0812">Transmembrane</keyword>